<dbReference type="Pfam" id="PF12937">
    <property type="entry name" value="F-box-like"/>
    <property type="match status" value="1"/>
</dbReference>
<name>A0ABR0EVW5_ZASCE</name>
<dbReference type="Proteomes" id="UP001305779">
    <property type="component" value="Unassembled WGS sequence"/>
</dbReference>
<comment type="caution">
    <text evidence="2">The sequence shown here is derived from an EMBL/GenBank/DDBJ whole genome shotgun (WGS) entry which is preliminary data.</text>
</comment>
<dbReference type="CDD" id="cd09917">
    <property type="entry name" value="F-box_SF"/>
    <property type="match status" value="1"/>
</dbReference>
<dbReference type="InterPro" id="IPR001810">
    <property type="entry name" value="F-box_dom"/>
</dbReference>
<dbReference type="PANTHER" id="PTHR24148:SF64">
    <property type="entry name" value="HETEROKARYON INCOMPATIBILITY DOMAIN-CONTAINING PROTEIN"/>
    <property type="match status" value="1"/>
</dbReference>
<evidence type="ECO:0000313" key="3">
    <source>
        <dbReference type="Proteomes" id="UP001305779"/>
    </source>
</evidence>
<protein>
    <recommendedName>
        <fullName evidence="1">F-box domain-containing protein</fullName>
    </recommendedName>
</protein>
<dbReference type="SUPFAM" id="SSF81383">
    <property type="entry name" value="F-box domain"/>
    <property type="match status" value="1"/>
</dbReference>
<reference evidence="2 3" key="1">
    <citation type="journal article" date="2023" name="G3 (Bethesda)">
        <title>A chromosome-level genome assembly of Zasmidium syzygii isolated from banana leaves.</title>
        <authorList>
            <person name="van Westerhoven A.C."/>
            <person name="Mehrabi R."/>
            <person name="Talebi R."/>
            <person name="Steentjes M.B.F."/>
            <person name="Corcolon B."/>
            <person name="Chong P.A."/>
            <person name="Kema G.H.J."/>
            <person name="Seidl M.F."/>
        </authorList>
    </citation>
    <scope>NUCLEOTIDE SEQUENCE [LARGE SCALE GENOMIC DNA]</scope>
    <source>
        <strain evidence="2 3">P124</strain>
    </source>
</reference>
<sequence length="1189" mass="135193">MPRLRRLLRGGILSLPSRTRATLADGMASMTVCKARDSNRSVSFEQLPNELKIEIISYLTIKDIGEVSRVNRRFYHLVSHKSNRDALARARITVSLERFHDSIHEHITVASLPVLPALEYFLERRGLPETPEKRLREAFIFASLRTRDSPACRPDARLITQMKDLVRELIDLHINRHVIIGATDRYFGPICKCTFVASASRKLSYLQLTEEVLSAMYLRISERPLHFPVAVLKDEWDEKSRKGLIPLTSLPPVSHLRRFDSNQGLGSREDISRVLGIELPVIPLGDLFGYCTSSNWVLDKLEKRLAMETSNIPDGQRRRLWTNDEEGNSNLNYPPFEYKPLNQEIGEQRFFILHPPVDGLDYDEDHVRCELIQVPLPEAPPFIAVKNARGYRLLNDVIEVDGTALVVPAANERFLRHFRKLLDKPTPIWMRHLSLNQPDPEERTKLWTRELSNEIYAKAMEVVDMSDFNATLFDNGEMKGIMETEYINGWRKEWYGAVEVVMPKVYPIRLGKDCKNPEVDPPTDGHDYVPLDAVAHEIRVVILMPSPDPSAPIVLHMGHSPLYSDVTYAALSYRWGIDESTEEINLNGLKKNVRKSLADTLRSLRSPNSQQPMWIDAVSINQDDIMERNRQVPRMGDIYDFAKGVICYTGPATDDSDLALELIKNLRKPMMRQNSDREWHFGQESYDKATGWTFGENPIKPDRLARMCAALYKFLTRPYFGRLWVLQEWAWATNPVIVVGGNHDTSFEDLDMAAYNFLDMIASDPTLPGQIASADDSIDEVNVDLIAFPRKLSYFRHLASRGSWRSELNFATVKDTAPGFLETLIIARDFQCIDPRDKIFGLWNLARDKKGLKFKMDYTKSVKETYADFARAWVGQHGELDILGAVEVTPATHSFYETAPSWCPDWSTPSTASSLARKERIPNTMMFALNDLDGKLYNADGGVHRDTFDEPLFSFKDNILHCTAVILDQIKLIFNEPPEMPDHYRVPPCDPMSYYKFQVWAAELVNYCTANAITTYADPLQAATAMFHGDSPSAWPLKKDNPDNADDDRHPDEIYVCNPASRQTTARDATASRHVLWYGGSYDRTSAWDVVKGVLRGRTPFMTENGYMGLCPSYITADGSAEPWHLGIVAGCSVPLLLRERGDGGYRVCGSCFVQGWMDGEALVEMMGAESAREFWDALRGGDEMTRIY</sequence>
<accession>A0ABR0EVW5</accession>
<feature type="domain" description="F-box" evidence="1">
    <location>
        <begin position="41"/>
        <end position="91"/>
    </location>
</feature>
<dbReference type="InterPro" id="IPR036047">
    <property type="entry name" value="F-box-like_dom_sf"/>
</dbReference>
<dbReference type="SMART" id="SM00256">
    <property type="entry name" value="FBOX"/>
    <property type="match status" value="1"/>
</dbReference>
<dbReference type="Gene3D" id="1.20.1280.50">
    <property type="match status" value="1"/>
</dbReference>
<gene>
    <name evidence="2" type="ORF">PRZ48_003607</name>
</gene>
<organism evidence="2 3">
    <name type="scientific">Zasmidium cellare</name>
    <name type="common">Wine cellar mold</name>
    <name type="synonym">Racodium cellare</name>
    <dbReference type="NCBI Taxonomy" id="395010"/>
    <lineage>
        <taxon>Eukaryota</taxon>
        <taxon>Fungi</taxon>
        <taxon>Dikarya</taxon>
        <taxon>Ascomycota</taxon>
        <taxon>Pezizomycotina</taxon>
        <taxon>Dothideomycetes</taxon>
        <taxon>Dothideomycetidae</taxon>
        <taxon>Mycosphaerellales</taxon>
        <taxon>Mycosphaerellaceae</taxon>
        <taxon>Zasmidium</taxon>
    </lineage>
</organism>
<dbReference type="InterPro" id="IPR052895">
    <property type="entry name" value="HetReg/Transcr_Mod"/>
</dbReference>
<dbReference type="EMBL" id="JAXOVC010000002">
    <property type="protein sequence ID" value="KAK4505642.1"/>
    <property type="molecule type" value="Genomic_DNA"/>
</dbReference>
<dbReference type="Pfam" id="PF06985">
    <property type="entry name" value="HET"/>
    <property type="match status" value="1"/>
</dbReference>
<dbReference type="PROSITE" id="PS50181">
    <property type="entry name" value="FBOX"/>
    <property type="match status" value="1"/>
</dbReference>
<evidence type="ECO:0000259" key="1">
    <source>
        <dbReference type="PROSITE" id="PS50181"/>
    </source>
</evidence>
<proteinExistence type="predicted"/>
<evidence type="ECO:0000313" key="2">
    <source>
        <dbReference type="EMBL" id="KAK4505642.1"/>
    </source>
</evidence>
<keyword evidence="3" id="KW-1185">Reference proteome</keyword>
<dbReference type="InterPro" id="IPR010730">
    <property type="entry name" value="HET"/>
</dbReference>
<dbReference type="PANTHER" id="PTHR24148">
    <property type="entry name" value="ANKYRIN REPEAT DOMAIN-CONTAINING PROTEIN 39 HOMOLOG-RELATED"/>
    <property type="match status" value="1"/>
</dbReference>